<dbReference type="GO" id="GO:0009249">
    <property type="term" value="P:protein lipoylation"/>
    <property type="evidence" value="ECO:0007669"/>
    <property type="project" value="TreeGrafter"/>
</dbReference>
<comment type="caution">
    <text evidence="1">The sequence shown here is derived from an EMBL/GenBank/DDBJ whole genome shotgun (WGS) entry which is preliminary data.</text>
</comment>
<proteinExistence type="predicted"/>
<dbReference type="InterPro" id="IPR011053">
    <property type="entry name" value="Single_hybrid_motif"/>
</dbReference>
<dbReference type="Gene3D" id="2.40.50.100">
    <property type="match status" value="1"/>
</dbReference>
<dbReference type="Pfam" id="PF01597">
    <property type="entry name" value="GCV_H"/>
    <property type="match status" value="1"/>
</dbReference>
<sequence length="97" mass="10822">MQNKNSGTLCLLNSQKKAMKSMHMCGIVESVKAVSEIYSPASGKIIEVNPVLEANTAIINKSPMDEGWLFKMSLSKPDELKNLMSTEKYKVFLESEH</sequence>
<dbReference type="InterPro" id="IPR033753">
    <property type="entry name" value="GCV_H/Fam206"/>
</dbReference>
<accession>A0A4E0R3N7</accession>
<dbReference type="GO" id="GO:0005739">
    <property type="term" value="C:mitochondrion"/>
    <property type="evidence" value="ECO:0007669"/>
    <property type="project" value="TreeGrafter"/>
</dbReference>
<name>A0A4E0R3N7_FASHE</name>
<gene>
    <name evidence="1" type="ORF">D915_006509</name>
</gene>
<dbReference type="GO" id="GO:0005960">
    <property type="term" value="C:glycine cleavage complex"/>
    <property type="evidence" value="ECO:0007669"/>
    <property type="project" value="InterPro"/>
</dbReference>
<dbReference type="SUPFAM" id="SSF51230">
    <property type="entry name" value="Single hybrid motif"/>
    <property type="match status" value="1"/>
</dbReference>
<dbReference type="GO" id="GO:0019464">
    <property type="term" value="P:glycine decarboxylation via glycine cleavage system"/>
    <property type="evidence" value="ECO:0007669"/>
    <property type="project" value="InterPro"/>
</dbReference>
<keyword evidence="2" id="KW-1185">Reference proteome</keyword>
<dbReference type="Proteomes" id="UP000230066">
    <property type="component" value="Unassembled WGS sequence"/>
</dbReference>
<dbReference type="PANTHER" id="PTHR11715:SF3">
    <property type="entry name" value="GLYCINE CLEAVAGE SYSTEM H PROTEIN-RELATED"/>
    <property type="match status" value="1"/>
</dbReference>
<evidence type="ECO:0000313" key="1">
    <source>
        <dbReference type="EMBL" id="THD22889.1"/>
    </source>
</evidence>
<dbReference type="InterPro" id="IPR002930">
    <property type="entry name" value="GCV_H"/>
</dbReference>
<organism evidence="1 2">
    <name type="scientific">Fasciola hepatica</name>
    <name type="common">Liver fluke</name>
    <dbReference type="NCBI Taxonomy" id="6192"/>
    <lineage>
        <taxon>Eukaryota</taxon>
        <taxon>Metazoa</taxon>
        <taxon>Spiralia</taxon>
        <taxon>Lophotrochozoa</taxon>
        <taxon>Platyhelminthes</taxon>
        <taxon>Trematoda</taxon>
        <taxon>Digenea</taxon>
        <taxon>Plagiorchiida</taxon>
        <taxon>Echinostomata</taxon>
        <taxon>Echinostomatoidea</taxon>
        <taxon>Fasciolidae</taxon>
        <taxon>Fasciola</taxon>
    </lineage>
</organism>
<dbReference type="PANTHER" id="PTHR11715">
    <property type="entry name" value="GLYCINE CLEAVAGE SYSTEM H PROTEIN"/>
    <property type="match status" value="1"/>
</dbReference>
<protein>
    <submittedName>
        <fullName evidence="1">Glycine cleavage system protein H</fullName>
    </submittedName>
</protein>
<dbReference type="EMBL" id="JXXN02002462">
    <property type="protein sequence ID" value="THD22889.1"/>
    <property type="molecule type" value="Genomic_DNA"/>
</dbReference>
<dbReference type="AlphaFoldDB" id="A0A4E0R3N7"/>
<dbReference type="CDD" id="cd06848">
    <property type="entry name" value="GCS_H"/>
    <property type="match status" value="1"/>
</dbReference>
<reference evidence="1" key="1">
    <citation type="submission" date="2019-03" db="EMBL/GenBank/DDBJ databases">
        <title>Improved annotation for the trematode Fasciola hepatica.</title>
        <authorList>
            <person name="Choi Y.-J."/>
            <person name="Martin J."/>
            <person name="Mitreva M."/>
        </authorList>
    </citation>
    <scope>NUCLEOTIDE SEQUENCE [LARGE SCALE GENOMIC DNA]</scope>
</reference>
<evidence type="ECO:0000313" key="2">
    <source>
        <dbReference type="Proteomes" id="UP000230066"/>
    </source>
</evidence>